<dbReference type="GO" id="GO:0016020">
    <property type="term" value="C:membrane"/>
    <property type="evidence" value="ECO:0007669"/>
    <property type="project" value="UniProtKB-SubCell"/>
</dbReference>
<dbReference type="RefSeq" id="WP_239741626.1">
    <property type="nucleotide sequence ID" value="NZ_JACSYB010000001.1"/>
</dbReference>
<comment type="caution">
    <text evidence="8">The sequence shown here is derived from an EMBL/GenBank/DDBJ whole genome shotgun (WGS) entry which is preliminary data.</text>
</comment>
<gene>
    <name evidence="8" type="ORF">H9W84_03285</name>
</gene>
<keyword evidence="5" id="KW-0472">Membrane</keyword>
<evidence type="ECO:0000256" key="5">
    <source>
        <dbReference type="ARBA" id="ARBA00023136"/>
    </source>
</evidence>
<dbReference type="EMBL" id="JACSYB010000001">
    <property type="protein sequence ID" value="MCG8147149.1"/>
    <property type="molecule type" value="Genomic_DNA"/>
</dbReference>
<keyword evidence="3" id="KW-0378">Hydrolase</keyword>
<feature type="coiled-coil region" evidence="6">
    <location>
        <begin position="286"/>
        <end position="313"/>
    </location>
</feature>
<accession>A0A9X1UQZ4</accession>
<dbReference type="SUPFAM" id="SSF52540">
    <property type="entry name" value="P-loop containing nucleoside triphosphate hydrolases"/>
    <property type="match status" value="1"/>
</dbReference>
<feature type="domain" description="Dynamin N-terminal" evidence="7">
    <location>
        <begin position="44"/>
        <end position="204"/>
    </location>
</feature>
<evidence type="ECO:0000259" key="7">
    <source>
        <dbReference type="Pfam" id="PF00350"/>
    </source>
</evidence>
<feature type="coiled-coil region" evidence="6">
    <location>
        <begin position="513"/>
        <end position="544"/>
    </location>
</feature>
<evidence type="ECO:0000256" key="6">
    <source>
        <dbReference type="SAM" id="Coils"/>
    </source>
</evidence>
<dbReference type="Pfam" id="PF00350">
    <property type="entry name" value="Dynamin_N"/>
    <property type="match status" value="1"/>
</dbReference>
<organism evidence="8 9">
    <name type="scientific">Moraxella tetraodonis</name>
    <dbReference type="NCBI Taxonomy" id="2767221"/>
    <lineage>
        <taxon>Bacteria</taxon>
        <taxon>Pseudomonadati</taxon>
        <taxon>Pseudomonadota</taxon>
        <taxon>Gammaproteobacteria</taxon>
        <taxon>Moraxellales</taxon>
        <taxon>Moraxellaceae</taxon>
        <taxon>Moraxella</taxon>
    </lineage>
</organism>
<dbReference type="InterPro" id="IPR045063">
    <property type="entry name" value="Dynamin_N"/>
</dbReference>
<keyword evidence="6" id="KW-0175">Coiled coil</keyword>
<protein>
    <submittedName>
        <fullName evidence="8">Dynamin family protein</fullName>
    </submittedName>
</protein>
<dbReference type="InterPro" id="IPR027094">
    <property type="entry name" value="Mitofusin_fam"/>
</dbReference>
<sequence>MFKNQTILQNNWQQLNQVFDNYQAKEQLPPYQSQVDSFIMRVPLVGLFSAGKSTLLNKLLNDNLLSVEITPETAMATELYYTESDEKFYGHKSNGEVIELSRSDVFEQNFQKLLDHSNEGSHSWVSAYLNAPVLKKFPHISLVDLPGLESNLASHSQMIDNYIQKSLAYAIVVSIEDGELKSSTQQFLKELKLNQTPVILIVTKSDTKTPSDAQAILAKIEASITNVLGERPLKTVLVSRKSKNYDELVDALTAIESKAENRFDQVVVLPIVQRMDFLSQNLDKLINTDDTNIEQLQAEKELLESEITAFKQKVAKDTERLESKVQGIVNQVSGMVESNLTSQLETLASCVLSQQDISPLIESTVRMTVTEGMQNELVPVIQDYIKNVNAEMPDSLKVDTPSISVDKFEDDGWNFTDIVTTLAPVLALLKIHPIIAVVSTIVLPVIAKLADMFRSNSKRDAEREAQRESARQAVLNQVIPKVKIDVGQALNTIVRDNINKAKSTMESLMDERAKQVQVQLDQKQQDIQQSLAEQERRKQVYQADQSYLKKLTAQLTAH</sequence>
<keyword evidence="9" id="KW-1185">Reference proteome</keyword>
<reference evidence="8" key="1">
    <citation type="submission" date="2021-08" db="EMBL/GenBank/DDBJ databases">
        <title>Complete genome sequence of Moraxella sp strain PS-22.</title>
        <authorList>
            <person name="Das S.K."/>
        </authorList>
    </citation>
    <scope>NUCLEOTIDE SEQUENCE</scope>
    <source>
        <strain evidence="8">PS-22</strain>
    </source>
</reference>
<dbReference type="PANTHER" id="PTHR10465">
    <property type="entry name" value="TRANSMEMBRANE GTPASE FZO1"/>
    <property type="match status" value="1"/>
</dbReference>
<keyword evidence="4" id="KW-0342">GTP-binding</keyword>
<evidence type="ECO:0000313" key="9">
    <source>
        <dbReference type="Proteomes" id="UP001139238"/>
    </source>
</evidence>
<comment type="subcellular location">
    <subcellularLocation>
        <location evidence="1">Membrane</location>
    </subcellularLocation>
</comment>
<evidence type="ECO:0000256" key="2">
    <source>
        <dbReference type="ARBA" id="ARBA00022741"/>
    </source>
</evidence>
<evidence type="ECO:0000256" key="1">
    <source>
        <dbReference type="ARBA" id="ARBA00004370"/>
    </source>
</evidence>
<evidence type="ECO:0000313" key="8">
    <source>
        <dbReference type="EMBL" id="MCG8147149.1"/>
    </source>
</evidence>
<dbReference type="AlphaFoldDB" id="A0A9X1UQZ4"/>
<dbReference type="Gene3D" id="3.40.50.300">
    <property type="entry name" value="P-loop containing nucleotide triphosphate hydrolases"/>
    <property type="match status" value="1"/>
</dbReference>
<name>A0A9X1UQZ4_9GAMM</name>
<proteinExistence type="predicted"/>
<dbReference type="GO" id="GO:0005525">
    <property type="term" value="F:GTP binding"/>
    <property type="evidence" value="ECO:0007669"/>
    <property type="project" value="UniProtKB-KW"/>
</dbReference>
<keyword evidence="2" id="KW-0547">Nucleotide-binding</keyword>
<dbReference type="InterPro" id="IPR027417">
    <property type="entry name" value="P-loop_NTPase"/>
</dbReference>
<dbReference type="PANTHER" id="PTHR10465:SF0">
    <property type="entry name" value="SARCALUMENIN"/>
    <property type="match status" value="1"/>
</dbReference>
<dbReference type="GO" id="GO:0003924">
    <property type="term" value="F:GTPase activity"/>
    <property type="evidence" value="ECO:0007669"/>
    <property type="project" value="InterPro"/>
</dbReference>
<evidence type="ECO:0000256" key="4">
    <source>
        <dbReference type="ARBA" id="ARBA00023134"/>
    </source>
</evidence>
<evidence type="ECO:0000256" key="3">
    <source>
        <dbReference type="ARBA" id="ARBA00022801"/>
    </source>
</evidence>
<dbReference type="Proteomes" id="UP001139238">
    <property type="component" value="Unassembled WGS sequence"/>
</dbReference>